<dbReference type="PANTHER" id="PTHR37164">
    <property type="entry name" value="BACTERIOHEMERYTHRIN"/>
    <property type="match status" value="1"/>
</dbReference>
<dbReference type="InterPro" id="IPR012827">
    <property type="entry name" value="Hemerythrin_metal-bd"/>
</dbReference>
<dbReference type="RefSeq" id="WP_163456058.1">
    <property type="nucleotide sequence ID" value="NZ_JAAGOH010000002.1"/>
</dbReference>
<dbReference type="InterPro" id="IPR035938">
    <property type="entry name" value="Hemerythrin-like_sf"/>
</dbReference>
<dbReference type="EMBL" id="JAAGOH010000002">
    <property type="protein sequence ID" value="NDY90222.1"/>
    <property type="molecule type" value="Genomic_DNA"/>
</dbReference>
<dbReference type="InterPro" id="IPR050669">
    <property type="entry name" value="Hemerythrin"/>
</dbReference>
<evidence type="ECO:0000313" key="6">
    <source>
        <dbReference type="Proteomes" id="UP000484255"/>
    </source>
</evidence>
<gene>
    <name evidence="5" type="ORF">G3A44_03330</name>
</gene>
<evidence type="ECO:0000313" key="5">
    <source>
        <dbReference type="EMBL" id="NDY90222.1"/>
    </source>
</evidence>
<dbReference type="NCBIfam" id="TIGR02481">
    <property type="entry name" value="hemeryth_dom"/>
    <property type="match status" value="1"/>
</dbReference>
<organism evidence="5 6">
    <name type="scientific">Ideonella livida</name>
    <dbReference type="NCBI Taxonomy" id="2707176"/>
    <lineage>
        <taxon>Bacteria</taxon>
        <taxon>Pseudomonadati</taxon>
        <taxon>Pseudomonadota</taxon>
        <taxon>Betaproteobacteria</taxon>
        <taxon>Burkholderiales</taxon>
        <taxon>Sphaerotilaceae</taxon>
        <taxon>Ideonella</taxon>
    </lineage>
</organism>
<dbReference type="InterPro" id="IPR012312">
    <property type="entry name" value="Hemerythrin-like"/>
</dbReference>
<dbReference type="GO" id="GO:0046872">
    <property type="term" value="F:metal ion binding"/>
    <property type="evidence" value="ECO:0007669"/>
    <property type="project" value="UniProtKB-KW"/>
</dbReference>
<dbReference type="NCBIfam" id="NF002007">
    <property type="entry name" value="PRK00808.1"/>
    <property type="match status" value="1"/>
</dbReference>
<comment type="caution">
    <text evidence="5">The sequence shown here is derived from an EMBL/GenBank/DDBJ whole genome shotgun (WGS) entry which is preliminary data.</text>
</comment>
<name>A0A7C9TI96_9BURK</name>
<accession>A0A7C9TI96</accession>
<protein>
    <submittedName>
        <fullName evidence="5">Bacteriohemerythrin</fullName>
    </submittedName>
</protein>
<sequence length="152" mass="17511">MGITWTTDLNTGIEVIDNQHRRIVEYINQLEQAALRRDMPSVGRVLEDLVDYTQSHFAFEESLQEEVGYQYAKPHKAVHEMFIKRVSGYQQRHAAGENVIEALHTMLSTWLIHHIKRDDMAYVREVGVKAQAATQPTQTGGWLGRSLKRFFG</sequence>
<dbReference type="NCBIfam" id="NF033749">
    <property type="entry name" value="bact_hemeryth"/>
    <property type="match status" value="1"/>
</dbReference>
<dbReference type="Pfam" id="PF01814">
    <property type="entry name" value="Hemerythrin"/>
    <property type="match status" value="1"/>
</dbReference>
<reference evidence="5 6" key="1">
    <citation type="submission" date="2020-02" db="EMBL/GenBank/DDBJ databases">
        <title>Ideonella bacterium strain TBM-1.</title>
        <authorList>
            <person name="Chen W.-M."/>
        </authorList>
    </citation>
    <scope>NUCLEOTIDE SEQUENCE [LARGE SCALE GENOMIC DNA]</scope>
    <source>
        <strain evidence="5 6">TBM-1</strain>
    </source>
</reference>
<dbReference type="Gene3D" id="1.20.120.50">
    <property type="entry name" value="Hemerythrin-like"/>
    <property type="match status" value="1"/>
</dbReference>
<keyword evidence="6" id="KW-1185">Reference proteome</keyword>
<evidence type="ECO:0000259" key="4">
    <source>
        <dbReference type="Pfam" id="PF01814"/>
    </source>
</evidence>
<keyword evidence="2" id="KW-0479">Metal-binding</keyword>
<evidence type="ECO:0000256" key="1">
    <source>
        <dbReference type="ARBA" id="ARBA00010587"/>
    </source>
</evidence>
<feature type="domain" description="Hemerythrin-like" evidence="4">
    <location>
        <begin position="11"/>
        <end position="123"/>
    </location>
</feature>
<proteinExistence type="inferred from homology"/>
<keyword evidence="3" id="KW-0408">Iron</keyword>
<dbReference type="AlphaFoldDB" id="A0A7C9TI96"/>
<dbReference type="SUPFAM" id="SSF47188">
    <property type="entry name" value="Hemerythrin-like"/>
    <property type="match status" value="1"/>
</dbReference>
<dbReference type="Proteomes" id="UP000484255">
    <property type="component" value="Unassembled WGS sequence"/>
</dbReference>
<dbReference type="CDD" id="cd12107">
    <property type="entry name" value="Hemerythrin"/>
    <property type="match status" value="1"/>
</dbReference>
<evidence type="ECO:0000256" key="2">
    <source>
        <dbReference type="ARBA" id="ARBA00022723"/>
    </source>
</evidence>
<evidence type="ECO:0000256" key="3">
    <source>
        <dbReference type="ARBA" id="ARBA00023004"/>
    </source>
</evidence>
<dbReference type="PANTHER" id="PTHR37164:SF1">
    <property type="entry name" value="BACTERIOHEMERYTHRIN"/>
    <property type="match status" value="1"/>
</dbReference>
<comment type="similarity">
    <text evidence="1">Belongs to the hemerythrin family.</text>
</comment>